<feature type="transmembrane region" description="Helical" evidence="5">
    <location>
        <begin position="80"/>
        <end position="100"/>
    </location>
</feature>
<protein>
    <submittedName>
        <fullName evidence="7">O-antigen ligase domain-containing protein</fullName>
    </submittedName>
</protein>
<feature type="transmembrane region" description="Helical" evidence="5">
    <location>
        <begin position="141"/>
        <end position="161"/>
    </location>
</feature>
<evidence type="ECO:0000256" key="1">
    <source>
        <dbReference type="ARBA" id="ARBA00004141"/>
    </source>
</evidence>
<feature type="domain" description="O-antigen ligase-related" evidence="6">
    <location>
        <begin position="211"/>
        <end position="365"/>
    </location>
</feature>
<evidence type="ECO:0000259" key="6">
    <source>
        <dbReference type="Pfam" id="PF04932"/>
    </source>
</evidence>
<gene>
    <name evidence="7" type="ORF">ENN47_13165</name>
</gene>
<feature type="transmembrane region" description="Helical" evidence="5">
    <location>
        <begin position="356"/>
        <end position="375"/>
    </location>
</feature>
<dbReference type="PANTHER" id="PTHR37422:SF13">
    <property type="entry name" value="LIPOPOLYSACCHARIDE BIOSYNTHESIS PROTEIN PA4999-RELATED"/>
    <property type="match status" value="1"/>
</dbReference>
<evidence type="ECO:0000256" key="5">
    <source>
        <dbReference type="SAM" id="Phobius"/>
    </source>
</evidence>
<evidence type="ECO:0000313" key="7">
    <source>
        <dbReference type="EMBL" id="HDP79096.1"/>
    </source>
</evidence>
<keyword evidence="3 5" id="KW-1133">Transmembrane helix</keyword>
<reference evidence="7" key="1">
    <citation type="journal article" date="2020" name="mSystems">
        <title>Genome- and Community-Level Interaction Insights into Carbon Utilization and Element Cycling Functions of Hydrothermarchaeota in Hydrothermal Sediment.</title>
        <authorList>
            <person name="Zhou Z."/>
            <person name="Liu Y."/>
            <person name="Xu W."/>
            <person name="Pan J."/>
            <person name="Luo Z.H."/>
            <person name="Li M."/>
        </authorList>
    </citation>
    <scope>NUCLEOTIDE SEQUENCE [LARGE SCALE GENOMIC DNA]</scope>
    <source>
        <strain evidence="7">SpSt-1179</strain>
    </source>
</reference>
<keyword evidence="4 5" id="KW-0472">Membrane</keyword>
<dbReference type="GO" id="GO:0016874">
    <property type="term" value="F:ligase activity"/>
    <property type="evidence" value="ECO:0007669"/>
    <property type="project" value="UniProtKB-KW"/>
</dbReference>
<feature type="transmembrane region" description="Helical" evidence="5">
    <location>
        <begin position="181"/>
        <end position="196"/>
    </location>
</feature>
<dbReference type="Proteomes" id="UP000886198">
    <property type="component" value="Unassembled WGS sequence"/>
</dbReference>
<dbReference type="EMBL" id="DSBT01000409">
    <property type="protein sequence ID" value="HDP79096.1"/>
    <property type="molecule type" value="Genomic_DNA"/>
</dbReference>
<dbReference type="InterPro" id="IPR007016">
    <property type="entry name" value="O-antigen_ligase-rel_domated"/>
</dbReference>
<evidence type="ECO:0000256" key="2">
    <source>
        <dbReference type="ARBA" id="ARBA00022692"/>
    </source>
</evidence>
<dbReference type="Pfam" id="PF04932">
    <property type="entry name" value="Wzy_C"/>
    <property type="match status" value="1"/>
</dbReference>
<dbReference type="GO" id="GO:0016020">
    <property type="term" value="C:membrane"/>
    <property type="evidence" value="ECO:0007669"/>
    <property type="project" value="UniProtKB-SubCell"/>
</dbReference>
<dbReference type="PANTHER" id="PTHR37422">
    <property type="entry name" value="TEICHURONIC ACID BIOSYNTHESIS PROTEIN TUAE"/>
    <property type="match status" value="1"/>
</dbReference>
<name>A0A7C1CXT6_9BACT</name>
<evidence type="ECO:0000256" key="4">
    <source>
        <dbReference type="ARBA" id="ARBA00023136"/>
    </source>
</evidence>
<dbReference type="AlphaFoldDB" id="A0A7C1CXT6"/>
<feature type="transmembrane region" description="Helical" evidence="5">
    <location>
        <begin position="249"/>
        <end position="276"/>
    </location>
</feature>
<evidence type="ECO:0000256" key="3">
    <source>
        <dbReference type="ARBA" id="ARBA00022989"/>
    </source>
</evidence>
<organism evidence="7">
    <name type="scientific">Mesotoga infera</name>
    <dbReference type="NCBI Taxonomy" id="1236046"/>
    <lineage>
        <taxon>Bacteria</taxon>
        <taxon>Thermotogati</taxon>
        <taxon>Thermotogota</taxon>
        <taxon>Thermotogae</taxon>
        <taxon>Kosmotogales</taxon>
        <taxon>Kosmotogaceae</taxon>
        <taxon>Mesotoga</taxon>
    </lineage>
</organism>
<feature type="transmembrane region" description="Helical" evidence="5">
    <location>
        <begin position="21"/>
        <end position="40"/>
    </location>
</feature>
<keyword evidence="7" id="KW-0436">Ligase</keyword>
<comment type="caution">
    <text evidence="7">The sequence shown here is derived from an EMBL/GenBank/DDBJ whole genome shotgun (WGS) entry which is preliminary data.</text>
</comment>
<dbReference type="InterPro" id="IPR051533">
    <property type="entry name" value="WaaL-like"/>
</dbReference>
<sequence>MRGDEQTAMVAYSAILAGNTIRISFRGVAFSCVLFMSALLNHSQKLFGFNLSLADLLLPISLVSLMILGTLRLRASYLSFFVSLSLVGLLSSAFLIPGITSYTMSLLSVLKGYIKIAVSFLFFSVGYSLNREWQGKVIQAYSRTAIGIGLIGVLLSISGSGFLREQFFYGSFRLRGLMSDLNYFSVIQASVLVYCIRNSKLRTFSKLVASSVLLLSIIASGSKTGLLTVGIYFAFLLFERIVASRQTVLLMTILCIVLILAVLLVPLVSSLFIVVLDSTTRVIPAFARVRFLFTDFSYAISEGGSSRDVAWGNAFYLIRLSPLFGTGFGTYSDVSSLVFGTRVIAHNTFLQMFAEWGIPLALTFFCYVFLVLVSVSRRMTNPDEVTLITRDIIIVFLVGSIGISLNNARMFWFFLGILTASAARPSREIQSRS</sequence>
<proteinExistence type="predicted"/>
<keyword evidence="2 5" id="KW-0812">Transmembrane</keyword>
<feature type="transmembrane region" description="Helical" evidence="5">
    <location>
        <begin position="387"/>
        <end position="405"/>
    </location>
</feature>
<feature type="transmembrane region" description="Helical" evidence="5">
    <location>
        <begin position="112"/>
        <end position="129"/>
    </location>
</feature>
<comment type="subcellular location">
    <subcellularLocation>
        <location evidence="1">Membrane</location>
        <topology evidence="1">Multi-pass membrane protein</topology>
    </subcellularLocation>
</comment>
<feature type="transmembrane region" description="Helical" evidence="5">
    <location>
        <begin position="46"/>
        <end position="68"/>
    </location>
</feature>
<accession>A0A7C1CXT6</accession>